<gene>
    <name evidence="1" type="ORF">F3Y22_tig00109925pilonHSYRG00017</name>
</gene>
<evidence type="ECO:0000313" key="2">
    <source>
        <dbReference type="Proteomes" id="UP000436088"/>
    </source>
</evidence>
<dbReference type="Proteomes" id="UP000436088">
    <property type="component" value="Unassembled WGS sequence"/>
</dbReference>
<name>A0A6A3BT63_HIBSY</name>
<dbReference type="InterPro" id="IPR006652">
    <property type="entry name" value="Kelch_1"/>
</dbReference>
<dbReference type="OrthoDB" id="45365at2759"/>
<protein>
    <submittedName>
        <fullName evidence="1">UPF0559 protein-like</fullName>
    </submittedName>
</protein>
<dbReference type="SUPFAM" id="SSF117281">
    <property type="entry name" value="Kelch motif"/>
    <property type="match status" value="1"/>
</dbReference>
<dbReference type="InterPro" id="IPR015915">
    <property type="entry name" value="Kelch-typ_b-propeller"/>
</dbReference>
<dbReference type="EMBL" id="VEPZ02000780">
    <property type="protein sequence ID" value="KAE8719834.1"/>
    <property type="molecule type" value="Genomic_DNA"/>
</dbReference>
<organism evidence="1 2">
    <name type="scientific">Hibiscus syriacus</name>
    <name type="common">Rose of Sharon</name>
    <dbReference type="NCBI Taxonomy" id="106335"/>
    <lineage>
        <taxon>Eukaryota</taxon>
        <taxon>Viridiplantae</taxon>
        <taxon>Streptophyta</taxon>
        <taxon>Embryophyta</taxon>
        <taxon>Tracheophyta</taxon>
        <taxon>Spermatophyta</taxon>
        <taxon>Magnoliopsida</taxon>
        <taxon>eudicotyledons</taxon>
        <taxon>Gunneridae</taxon>
        <taxon>Pentapetalae</taxon>
        <taxon>rosids</taxon>
        <taxon>malvids</taxon>
        <taxon>Malvales</taxon>
        <taxon>Malvaceae</taxon>
        <taxon>Malvoideae</taxon>
        <taxon>Hibiscus</taxon>
    </lineage>
</organism>
<evidence type="ECO:0000313" key="1">
    <source>
        <dbReference type="EMBL" id="KAE8719834.1"/>
    </source>
</evidence>
<proteinExistence type="predicted"/>
<sequence length="389" mass="43529">MFSLPISTSNAYINLPICPITLPYQSNMGSLASEPRPASLSSPQFDCSRYRVLAGFCPKEAGDNANVFNCIQCYNPSDNTWNHVSFIPDLENHVLKGFAMVSLGESVYIIGGRLWNRGNHRNSSESDEFLHVDFQVSSLVLRYNVRSDQWSKCAPLGTPRYDFACCVCDDKIYVAGGKSGLHSPRGMSSAEVYDPAHGQWTPLPCMSTLRYKCVGVTWQGKIYVVGGFAEETGSDPNMLTFSPQRCSAEVFDARTQKWDLEVGMWQLDVPPNQIVAVDGKLFSSGDCLIPWKGHIEVYEGKLNLWDEVDGSRFNPPISTTERLYLTMAPIGTQLYFFAGYKKAEEPLKTLSMVYIFDTSATIDAWKSLEPREEDGEKELCSHCCVVPFW</sequence>
<keyword evidence="2" id="KW-1185">Reference proteome</keyword>
<dbReference type="PANTHER" id="PTHR47365:SF1">
    <property type="entry name" value="F-BOX_KELCH-REPEAT PROTEIN"/>
    <property type="match status" value="1"/>
</dbReference>
<dbReference type="SMART" id="SM00612">
    <property type="entry name" value="Kelch"/>
    <property type="match status" value="2"/>
</dbReference>
<dbReference type="PANTHER" id="PTHR47365">
    <property type="entry name" value="PLANT PROTEIN, PUTATIVE-RELATED"/>
    <property type="match status" value="1"/>
</dbReference>
<dbReference type="Pfam" id="PF01344">
    <property type="entry name" value="Kelch_1"/>
    <property type="match status" value="2"/>
</dbReference>
<dbReference type="Gene3D" id="2.120.10.80">
    <property type="entry name" value="Kelch-type beta propeller"/>
    <property type="match status" value="1"/>
</dbReference>
<comment type="caution">
    <text evidence="1">The sequence shown here is derived from an EMBL/GenBank/DDBJ whole genome shotgun (WGS) entry which is preliminary data.</text>
</comment>
<dbReference type="AlphaFoldDB" id="A0A6A3BT63"/>
<accession>A0A6A3BT63</accession>
<reference evidence="1" key="1">
    <citation type="submission" date="2019-09" db="EMBL/GenBank/DDBJ databases">
        <title>Draft genome information of white flower Hibiscus syriacus.</title>
        <authorList>
            <person name="Kim Y.-M."/>
        </authorList>
    </citation>
    <scope>NUCLEOTIDE SEQUENCE [LARGE SCALE GENOMIC DNA]</scope>
    <source>
        <strain evidence="1">YM2019G1</strain>
    </source>
</reference>